<reference evidence="2" key="1">
    <citation type="submission" date="2016-10" db="EMBL/GenBank/DDBJ databases">
        <authorList>
            <person name="Varghese N."/>
            <person name="Submissions S."/>
        </authorList>
    </citation>
    <scope>NUCLEOTIDE SEQUENCE [LARGE SCALE GENOMIC DNA]</scope>
    <source>
        <strain evidence="2">DSM 8344</strain>
    </source>
</reference>
<evidence type="ECO:0000313" key="2">
    <source>
        <dbReference type="Proteomes" id="UP000198656"/>
    </source>
</evidence>
<dbReference type="RefSeq" id="WP_092332510.1">
    <property type="nucleotide sequence ID" value="NZ_FNCP01000008.1"/>
</dbReference>
<gene>
    <name evidence="1" type="ORF">SAMN05443529_108130</name>
</gene>
<sequence>MRKWEDLTRDEKEIINTMKMQGIGPDDLIDRMKNSGRMSEEALQNLRKALDDVRQFLVH</sequence>
<protein>
    <submittedName>
        <fullName evidence="1">Uncharacterized protein</fullName>
    </submittedName>
</protein>
<name>A0A1G7YQM9_9FIRM</name>
<accession>A0A1G7YQM9</accession>
<dbReference type="OrthoDB" id="1799271at2"/>
<keyword evidence="2" id="KW-1185">Reference proteome</keyword>
<organism evidence="1 2">
    <name type="scientific">Desulfosporosinus hippei DSM 8344</name>
    <dbReference type="NCBI Taxonomy" id="1121419"/>
    <lineage>
        <taxon>Bacteria</taxon>
        <taxon>Bacillati</taxon>
        <taxon>Bacillota</taxon>
        <taxon>Clostridia</taxon>
        <taxon>Eubacteriales</taxon>
        <taxon>Desulfitobacteriaceae</taxon>
        <taxon>Desulfosporosinus</taxon>
    </lineage>
</organism>
<proteinExistence type="predicted"/>
<evidence type="ECO:0000313" key="1">
    <source>
        <dbReference type="EMBL" id="SDG98853.1"/>
    </source>
</evidence>
<dbReference type="EMBL" id="FNCP01000008">
    <property type="protein sequence ID" value="SDG98853.1"/>
    <property type="molecule type" value="Genomic_DNA"/>
</dbReference>
<dbReference type="Proteomes" id="UP000198656">
    <property type="component" value="Unassembled WGS sequence"/>
</dbReference>
<dbReference type="AlphaFoldDB" id="A0A1G7YQM9"/>